<proteinExistence type="predicted"/>
<feature type="non-terminal residue" evidence="3">
    <location>
        <position position="1"/>
    </location>
</feature>
<comment type="caution">
    <text evidence="3">The sequence shown here is derived from an EMBL/GenBank/DDBJ whole genome shotgun (WGS) entry which is preliminary data.</text>
</comment>
<dbReference type="Pfam" id="PF00275">
    <property type="entry name" value="EPSP_synthase"/>
    <property type="match status" value="1"/>
</dbReference>
<organism evidence="3">
    <name type="scientific">marine sediment metagenome</name>
    <dbReference type="NCBI Taxonomy" id="412755"/>
    <lineage>
        <taxon>unclassified sequences</taxon>
        <taxon>metagenomes</taxon>
        <taxon>ecological metagenomes</taxon>
    </lineage>
</organism>
<accession>X1K955</accession>
<name>X1K955_9ZZZZ</name>
<gene>
    <name evidence="3" type="ORF">S06H3_19074</name>
</gene>
<evidence type="ECO:0000256" key="1">
    <source>
        <dbReference type="ARBA" id="ARBA00022679"/>
    </source>
</evidence>
<evidence type="ECO:0000313" key="3">
    <source>
        <dbReference type="EMBL" id="GAI03527.1"/>
    </source>
</evidence>
<protein>
    <recommendedName>
        <fullName evidence="2">Enolpyruvate transferase domain-containing protein</fullName>
    </recommendedName>
</protein>
<evidence type="ECO:0000259" key="2">
    <source>
        <dbReference type="Pfam" id="PF00275"/>
    </source>
</evidence>
<dbReference type="InterPro" id="IPR013792">
    <property type="entry name" value="RNA3'P_cycl/enolpyr_Trfase_a/b"/>
</dbReference>
<feature type="domain" description="Enolpyruvate transferase" evidence="2">
    <location>
        <begin position="4"/>
        <end position="276"/>
    </location>
</feature>
<sequence length="288" mass="31202">SSQGELPPVIVEGGKLKGGVAELPGDISSQFVSALLFISPFAEEGMTIKLTTPLESKPYVLMTLDCLERFWITVGFSEELDQFEVLKQTYKPAKYNVEGDWSSASYLLAMGALSGEVEVENLNPESLQADKMILNLLRDMGAWVKVNKDSVTVRKSGLEAIHADLSHCIDLLPTMAVLAAVANGVSQFVGVERARLKESNRVAALRDGLERMGIKVGEETNRLTVTGSKPKGSVIDSQGDHRIAMAFSLLGLIAGETTINNAECVSKTFPQFWDILKNIGGEVKIDGQ</sequence>
<dbReference type="PANTHER" id="PTHR21090:SF5">
    <property type="entry name" value="PENTAFUNCTIONAL AROM POLYPEPTIDE"/>
    <property type="match status" value="1"/>
</dbReference>
<keyword evidence="1" id="KW-0808">Transferase</keyword>
<dbReference type="AlphaFoldDB" id="X1K955"/>
<dbReference type="InterPro" id="IPR023193">
    <property type="entry name" value="EPSP_synthase_CS"/>
</dbReference>
<reference evidence="3" key="1">
    <citation type="journal article" date="2014" name="Front. Microbiol.">
        <title>High frequency of phylogenetically diverse reductive dehalogenase-homologous genes in deep subseafloor sedimentary metagenomes.</title>
        <authorList>
            <person name="Kawai M."/>
            <person name="Futagami T."/>
            <person name="Toyoda A."/>
            <person name="Takaki Y."/>
            <person name="Nishi S."/>
            <person name="Hori S."/>
            <person name="Arai W."/>
            <person name="Tsubouchi T."/>
            <person name="Morono Y."/>
            <person name="Uchiyama I."/>
            <person name="Ito T."/>
            <person name="Fujiyama A."/>
            <person name="Inagaki F."/>
            <person name="Takami H."/>
        </authorList>
    </citation>
    <scope>NUCLEOTIDE SEQUENCE</scope>
    <source>
        <strain evidence="3">Expedition CK06-06</strain>
    </source>
</reference>
<dbReference type="GO" id="GO:0003866">
    <property type="term" value="F:3-phosphoshikimate 1-carboxyvinyltransferase activity"/>
    <property type="evidence" value="ECO:0007669"/>
    <property type="project" value="TreeGrafter"/>
</dbReference>
<dbReference type="InterPro" id="IPR001986">
    <property type="entry name" value="Enolpyruvate_Tfrase_dom"/>
</dbReference>
<dbReference type="GO" id="GO:0009423">
    <property type="term" value="P:chorismate biosynthetic process"/>
    <property type="evidence" value="ECO:0007669"/>
    <property type="project" value="TreeGrafter"/>
</dbReference>
<dbReference type="EMBL" id="BARV01009724">
    <property type="protein sequence ID" value="GAI03527.1"/>
    <property type="molecule type" value="Genomic_DNA"/>
</dbReference>
<dbReference type="PANTHER" id="PTHR21090">
    <property type="entry name" value="AROM/DEHYDROQUINATE SYNTHASE"/>
    <property type="match status" value="1"/>
</dbReference>
<dbReference type="PROSITE" id="PS00885">
    <property type="entry name" value="EPSP_SYNTHASE_2"/>
    <property type="match status" value="1"/>
</dbReference>
<dbReference type="InterPro" id="IPR036968">
    <property type="entry name" value="Enolpyruvate_Tfrase_sf"/>
</dbReference>
<dbReference type="Gene3D" id="3.65.10.10">
    <property type="entry name" value="Enolpyruvate transferase domain"/>
    <property type="match status" value="2"/>
</dbReference>
<dbReference type="SUPFAM" id="SSF55205">
    <property type="entry name" value="EPT/RTPC-like"/>
    <property type="match status" value="1"/>
</dbReference>